<evidence type="ECO:0000313" key="2">
    <source>
        <dbReference type="Proteomes" id="UP000828048"/>
    </source>
</evidence>
<reference evidence="1 2" key="1">
    <citation type="journal article" date="2021" name="Hortic Res">
        <title>High-quality reference genome and annotation aids understanding of berry development for evergreen blueberry (Vaccinium darrowii).</title>
        <authorList>
            <person name="Yu J."/>
            <person name="Hulse-Kemp A.M."/>
            <person name="Babiker E."/>
            <person name="Staton M."/>
        </authorList>
    </citation>
    <scope>NUCLEOTIDE SEQUENCE [LARGE SCALE GENOMIC DNA]</scope>
    <source>
        <strain evidence="2">cv. NJ 8807/NJ 8810</strain>
        <tissue evidence="1">Young leaf</tissue>
    </source>
</reference>
<dbReference type="EMBL" id="CM037154">
    <property type="protein sequence ID" value="KAH7859447.1"/>
    <property type="molecule type" value="Genomic_DNA"/>
</dbReference>
<evidence type="ECO:0000313" key="1">
    <source>
        <dbReference type="EMBL" id="KAH7859447.1"/>
    </source>
</evidence>
<organism evidence="1 2">
    <name type="scientific">Vaccinium darrowii</name>
    <dbReference type="NCBI Taxonomy" id="229202"/>
    <lineage>
        <taxon>Eukaryota</taxon>
        <taxon>Viridiplantae</taxon>
        <taxon>Streptophyta</taxon>
        <taxon>Embryophyta</taxon>
        <taxon>Tracheophyta</taxon>
        <taxon>Spermatophyta</taxon>
        <taxon>Magnoliopsida</taxon>
        <taxon>eudicotyledons</taxon>
        <taxon>Gunneridae</taxon>
        <taxon>Pentapetalae</taxon>
        <taxon>asterids</taxon>
        <taxon>Ericales</taxon>
        <taxon>Ericaceae</taxon>
        <taxon>Vaccinioideae</taxon>
        <taxon>Vaccinieae</taxon>
        <taxon>Vaccinium</taxon>
    </lineage>
</organism>
<accession>A0ACB7Z1Q0</accession>
<comment type="caution">
    <text evidence="1">The sequence shown here is derived from an EMBL/GenBank/DDBJ whole genome shotgun (WGS) entry which is preliminary data.</text>
</comment>
<proteinExistence type="predicted"/>
<dbReference type="Proteomes" id="UP000828048">
    <property type="component" value="Chromosome 4"/>
</dbReference>
<keyword evidence="2" id="KW-1185">Reference proteome</keyword>
<sequence>MGRGRAPCCDKSKVNKGPWSPAEDLRLITFIRNHGHGNWRHLPKQAGLLRCGKSCRLRWINYLSPDVKRGNFSEEEEETIIKLHQSLGNKWSKIASHLPGRTDNEIKNVWNTHLKKRSLVRKDASSHKADQTKKFSISSSQTSSLTTDEQKDASTSSPISSQTSSYSNSNQVDVSMPNEESKSLLDFPGPNYEAHNAACEGNRESVISGDQVMFEIPLEPADIDIWDMLDNLDPCQYSTDSLPLEAESSHGSKLGEEYCDKSDIDQCKNWLKYLENELGLLEATSDGGHHHVHYPLKDGEGELSSTTMLGPENDHGDCYFQMCPSKFWDITS</sequence>
<protein>
    <submittedName>
        <fullName evidence="1">Uncharacterized protein</fullName>
    </submittedName>
</protein>
<name>A0ACB7Z1Q0_9ERIC</name>
<gene>
    <name evidence="1" type="ORF">Vadar_001193</name>
</gene>